<dbReference type="Proteomes" id="UP001056386">
    <property type="component" value="Chromosome 2"/>
</dbReference>
<keyword evidence="5" id="KW-1185">Reference proteome</keyword>
<dbReference type="GeneID" id="45693591"/>
<dbReference type="GO" id="GO:1990189">
    <property type="term" value="F:protein N-terminal-serine acetyltransferase activity"/>
    <property type="evidence" value="ECO:0007669"/>
    <property type="project" value="TreeGrafter"/>
</dbReference>
<sequence length="173" mass="19407">MPLRAETIHIESQRLSIRPFSAGDARDAFGCITHSLTRFMSWEPPADRSEFDQIWQGWISTIAEGTDYTFVIRRRDGGFIGLAGLHDVQHARAVLGIWVREDSHAQGFGREAVSAVARWASTVLGVESFTYPVAEQNHPSRRIAESLGGVVVDRKETPKYRAVIYRIPDQAAR</sequence>
<evidence type="ECO:0000313" key="2">
    <source>
        <dbReference type="EMBL" id="QPQ90932.1"/>
    </source>
</evidence>
<dbReference type="Pfam" id="PF13302">
    <property type="entry name" value="Acetyltransf_3"/>
    <property type="match status" value="1"/>
</dbReference>
<dbReference type="Proteomes" id="UP000594892">
    <property type="component" value="Chromosome 1"/>
</dbReference>
<proteinExistence type="predicted"/>
<dbReference type="EMBL" id="CP065600">
    <property type="protein sequence ID" value="QPQ90932.1"/>
    <property type="molecule type" value="Genomic_DNA"/>
</dbReference>
<reference evidence="2 4" key="1">
    <citation type="submission" date="2020-12" db="EMBL/GenBank/DDBJ databases">
        <title>FDA dAtabase for Regulatory Grade micrObial Sequences (FDA-ARGOS): Supporting development and validation of Infectious Disease Dx tests.</title>
        <authorList>
            <person name="Minogue T."/>
            <person name="Wolcott M."/>
            <person name="Wasieloski L."/>
            <person name="Aguilar W."/>
            <person name="Moore D."/>
            <person name="Jaissle J."/>
            <person name="Tallon L."/>
            <person name="Sadzewicz L."/>
            <person name="Zhao X."/>
            <person name="Boylan J."/>
            <person name="Ott S."/>
            <person name="Bowen H."/>
            <person name="Vavikolanu K."/>
            <person name="Mehta A."/>
            <person name="Aluvathingal J."/>
            <person name="Nadendla S."/>
            <person name="Yan Y."/>
            <person name="Sichtig H."/>
        </authorList>
    </citation>
    <scope>NUCLEOTIDE SEQUENCE [LARGE SCALE GENOMIC DNA]</scope>
    <source>
        <strain evidence="2 4">FDAARGOS_949</strain>
    </source>
</reference>
<feature type="domain" description="N-acetyltransferase" evidence="1">
    <location>
        <begin position="15"/>
        <end position="170"/>
    </location>
</feature>
<dbReference type="InterPro" id="IPR051908">
    <property type="entry name" value="Ribosomal_N-acetyltransferase"/>
</dbReference>
<evidence type="ECO:0000313" key="3">
    <source>
        <dbReference type="EMBL" id="USS43031.1"/>
    </source>
</evidence>
<reference evidence="3" key="2">
    <citation type="submission" date="2022-06" db="EMBL/GenBank/DDBJ databases">
        <title>Draft genome sequence of Burkholderia glumae strain GR20004 isolated from rice panicle showing bacterial panicle blight.</title>
        <authorList>
            <person name="Choi S.Y."/>
            <person name="Lee Y.H."/>
        </authorList>
    </citation>
    <scope>NUCLEOTIDE SEQUENCE</scope>
    <source>
        <strain evidence="3">GR20004</strain>
    </source>
</reference>
<dbReference type="PANTHER" id="PTHR43441:SF10">
    <property type="entry name" value="ACETYLTRANSFERASE"/>
    <property type="match status" value="1"/>
</dbReference>
<dbReference type="Gene3D" id="3.40.630.30">
    <property type="match status" value="1"/>
</dbReference>
<evidence type="ECO:0000313" key="5">
    <source>
        <dbReference type="Proteomes" id="UP001056386"/>
    </source>
</evidence>
<protein>
    <submittedName>
        <fullName evidence="2">GNAT family N-acetyltransferase</fullName>
    </submittedName>
</protein>
<organism evidence="2 4">
    <name type="scientific">Burkholderia glumae</name>
    <name type="common">Pseudomonas glumae</name>
    <dbReference type="NCBI Taxonomy" id="337"/>
    <lineage>
        <taxon>Bacteria</taxon>
        <taxon>Pseudomonadati</taxon>
        <taxon>Pseudomonadota</taxon>
        <taxon>Betaproteobacteria</taxon>
        <taxon>Burkholderiales</taxon>
        <taxon>Burkholderiaceae</taxon>
        <taxon>Burkholderia</taxon>
    </lineage>
</organism>
<dbReference type="GO" id="GO:0005737">
    <property type="term" value="C:cytoplasm"/>
    <property type="evidence" value="ECO:0007669"/>
    <property type="project" value="TreeGrafter"/>
</dbReference>
<dbReference type="InterPro" id="IPR016181">
    <property type="entry name" value="Acyl_CoA_acyltransferase"/>
</dbReference>
<dbReference type="PANTHER" id="PTHR43441">
    <property type="entry name" value="RIBOSOMAL-PROTEIN-SERINE ACETYLTRANSFERASE"/>
    <property type="match status" value="1"/>
</dbReference>
<dbReference type="EMBL" id="CP099583">
    <property type="protein sequence ID" value="USS43031.1"/>
    <property type="molecule type" value="Genomic_DNA"/>
</dbReference>
<evidence type="ECO:0000259" key="1">
    <source>
        <dbReference type="PROSITE" id="PS51186"/>
    </source>
</evidence>
<name>A0AAP9Y0B3_BURGL</name>
<dbReference type="PROSITE" id="PS51186">
    <property type="entry name" value="GNAT"/>
    <property type="match status" value="1"/>
</dbReference>
<gene>
    <name evidence="2" type="ORF">I6H06_04170</name>
    <name evidence="3" type="ORF">NFI99_00610</name>
</gene>
<dbReference type="AlphaFoldDB" id="A0AAP9Y0B3"/>
<dbReference type="RefSeq" id="WP_012733016.1">
    <property type="nucleotide sequence ID" value="NZ_CP023204.1"/>
</dbReference>
<dbReference type="SUPFAM" id="SSF55729">
    <property type="entry name" value="Acyl-CoA N-acyltransferases (Nat)"/>
    <property type="match status" value="1"/>
</dbReference>
<dbReference type="GO" id="GO:0008999">
    <property type="term" value="F:protein-N-terminal-alanine acetyltransferase activity"/>
    <property type="evidence" value="ECO:0007669"/>
    <property type="project" value="TreeGrafter"/>
</dbReference>
<accession>A0AAP9Y0B3</accession>
<dbReference type="InterPro" id="IPR000182">
    <property type="entry name" value="GNAT_dom"/>
</dbReference>
<evidence type="ECO:0000313" key="4">
    <source>
        <dbReference type="Proteomes" id="UP000594892"/>
    </source>
</evidence>